<evidence type="ECO:0000313" key="2">
    <source>
        <dbReference type="EMBL" id="AKQ67260.1"/>
    </source>
</evidence>
<dbReference type="OrthoDB" id="5522338at2"/>
<evidence type="ECO:0000313" key="3">
    <source>
        <dbReference type="Proteomes" id="UP000009026"/>
    </source>
</evidence>
<dbReference type="KEGG" id="mym:A176_004172"/>
<keyword evidence="3" id="KW-1185">Reference proteome</keyword>
<dbReference type="STRING" id="1297742.A176_004172"/>
<reference evidence="2 3" key="1">
    <citation type="journal article" date="2016" name="PLoS ONE">
        <title>Complete Genome Sequence and Comparative Genomics of a Novel Myxobacterium Myxococcus hansupus.</title>
        <authorList>
            <person name="Sharma G."/>
            <person name="Narwani T."/>
            <person name="Subramanian S."/>
        </authorList>
    </citation>
    <scope>NUCLEOTIDE SEQUENCE [LARGE SCALE GENOMIC DNA]</scope>
    <source>
        <strain evidence="3">mixupus</strain>
    </source>
</reference>
<keyword evidence="1" id="KW-1133">Transmembrane helix</keyword>
<accession>A0A0H4X0X9</accession>
<keyword evidence="1" id="KW-0472">Membrane</keyword>
<dbReference type="PATRIC" id="fig|1297742.4.peg.4215"/>
<organism evidence="2 3">
    <name type="scientific">Pseudomyxococcus hansupus</name>
    <dbReference type="NCBI Taxonomy" id="1297742"/>
    <lineage>
        <taxon>Bacteria</taxon>
        <taxon>Pseudomonadati</taxon>
        <taxon>Myxococcota</taxon>
        <taxon>Myxococcia</taxon>
        <taxon>Myxococcales</taxon>
        <taxon>Cystobacterineae</taxon>
        <taxon>Myxococcaceae</taxon>
        <taxon>Pseudomyxococcus</taxon>
    </lineage>
</organism>
<keyword evidence="1" id="KW-0812">Transmembrane</keyword>
<dbReference type="EMBL" id="CP012109">
    <property type="protein sequence ID" value="AKQ67260.1"/>
    <property type="molecule type" value="Genomic_DNA"/>
</dbReference>
<dbReference type="RefSeq" id="WP_002635006.1">
    <property type="nucleotide sequence ID" value="NZ_CP012109.1"/>
</dbReference>
<proteinExistence type="predicted"/>
<protein>
    <submittedName>
        <fullName evidence="2">Uncharacterized protein</fullName>
    </submittedName>
</protein>
<dbReference type="Proteomes" id="UP000009026">
    <property type="component" value="Chromosome"/>
</dbReference>
<feature type="transmembrane region" description="Helical" evidence="1">
    <location>
        <begin position="43"/>
        <end position="65"/>
    </location>
</feature>
<evidence type="ECO:0000256" key="1">
    <source>
        <dbReference type="SAM" id="Phobius"/>
    </source>
</evidence>
<gene>
    <name evidence="2" type="ORF">A176_004172</name>
</gene>
<sequence length="74" mass="8355">MSAAPGPDERRPSVFRKEALAHSQRVVQEQGDLLRISHRWSRWTFALLFAFALTLALCALDWPTLVPPEGSVRP</sequence>
<name>A0A0H4X0X9_9BACT</name>
<dbReference type="AlphaFoldDB" id="A0A0H4X0X9"/>